<comment type="caution">
    <text evidence="1">The sequence shown here is derived from an EMBL/GenBank/DDBJ whole genome shotgun (WGS) entry which is preliminary data.</text>
</comment>
<protein>
    <submittedName>
        <fullName evidence="1">Uncharacterized protein</fullName>
    </submittedName>
</protein>
<keyword evidence="2" id="KW-1185">Reference proteome</keyword>
<dbReference type="AlphaFoldDB" id="A0A7X5ZIM1"/>
<proteinExistence type="predicted"/>
<gene>
    <name evidence="1" type="ORF">HBF25_10805</name>
</gene>
<name>A0A7X5ZIM1_9GAMM</name>
<evidence type="ECO:0000313" key="2">
    <source>
        <dbReference type="Proteomes" id="UP000490980"/>
    </source>
</evidence>
<accession>A0A7X5ZIM1</accession>
<evidence type="ECO:0000313" key="1">
    <source>
        <dbReference type="EMBL" id="NII06876.1"/>
    </source>
</evidence>
<dbReference type="RefSeq" id="WP_166948247.1">
    <property type="nucleotide sequence ID" value="NZ_CP077072.1"/>
</dbReference>
<organism evidence="1 2">
    <name type="scientific">Luteibacter anthropi</name>
    <dbReference type="NCBI Taxonomy" id="564369"/>
    <lineage>
        <taxon>Bacteria</taxon>
        <taxon>Pseudomonadati</taxon>
        <taxon>Pseudomonadota</taxon>
        <taxon>Gammaproteobacteria</taxon>
        <taxon>Lysobacterales</taxon>
        <taxon>Rhodanobacteraceae</taxon>
        <taxon>Luteibacter</taxon>
    </lineage>
</organism>
<sequence length="149" mass="16309">MKGHDHGEPAPSVIVCRVNIHTPDLHQEEVAMQLVQSLTVASVIILLVACRSKEIHLYDKEGYGPNTAEISIKGDKGMAYWRWGQKTFAMPVTLVHDGVIHSPVPGGLLELKMADGTLLSFTGTQGQLVCFKGCAKAYLPRVWLSRGED</sequence>
<dbReference type="Proteomes" id="UP000490980">
    <property type="component" value="Unassembled WGS sequence"/>
</dbReference>
<dbReference type="EMBL" id="JAARLZ010000005">
    <property type="protein sequence ID" value="NII06876.1"/>
    <property type="molecule type" value="Genomic_DNA"/>
</dbReference>
<reference evidence="1 2" key="1">
    <citation type="submission" date="2020-03" db="EMBL/GenBank/DDBJ databases">
        <authorList>
            <person name="Lai Q."/>
        </authorList>
    </citation>
    <scope>NUCLEOTIDE SEQUENCE [LARGE SCALE GENOMIC DNA]</scope>
    <source>
        <strain evidence="1 2">CCUG 25036</strain>
    </source>
</reference>